<dbReference type="Proteomes" id="UP000091967">
    <property type="component" value="Unassembled WGS sequence"/>
</dbReference>
<proteinExistence type="predicted"/>
<evidence type="ECO:0000313" key="1">
    <source>
        <dbReference type="EMBL" id="OBS22875.1"/>
    </source>
</evidence>
<name>A0A1B8AQR7_FUSPO</name>
<protein>
    <submittedName>
        <fullName evidence="1">Uncharacterized protein</fullName>
    </submittedName>
</protein>
<keyword evidence="2" id="KW-1185">Reference proteome</keyword>
<gene>
    <name evidence="1" type="ORF">FPOA_09198</name>
</gene>
<organism evidence="1 2">
    <name type="scientific">Fusarium poae</name>
    <dbReference type="NCBI Taxonomy" id="36050"/>
    <lineage>
        <taxon>Eukaryota</taxon>
        <taxon>Fungi</taxon>
        <taxon>Dikarya</taxon>
        <taxon>Ascomycota</taxon>
        <taxon>Pezizomycotina</taxon>
        <taxon>Sordariomycetes</taxon>
        <taxon>Hypocreomycetidae</taxon>
        <taxon>Hypocreales</taxon>
        <taxon>Nectriaceae</taxon>
        <taxon>Fusarium</taxon>
    </lineage>
</organism>
<sequence length="197" mass="22583">MCKSNSPSQVCGVALTTYTSKASTGTKPTVIFCTSIRGAIILAIFDRINHHFNNPRSASFAEEILHDRPLMNKLRRQCNIDFQWRDKTGGYADLIIPAWKKTVKWILRKVVQMGVVKKEADSWVIGSEYLFQSPEEAGDWFNQALKALQSRLGTKIQDLTPELERLSLEHNNLQKKGPSKTMKTLEARIMRRRQLRH</sequence>
<reference evidence="1 2" key="1">
    <citation type="submission" date="2016-06" db="EMBL/GenBank/DDBJ databases">
        <title>Living apart together: crosstalk between the core and supernumerary genomes in a fungal plant pathogen.</title>
        <authorList>
            <person name="Vanheule A."/>
            <person name="Audenaert K."/>
            <person name="Warris S."/>
            <person name="Van De Geest H."/>
            <person name="Schijlen E."/>
            <person name="Hofte M."/>
            <person name="De Saeger S."/>
            <person name="Haesaert G."/>
            <person name="Waalwijk C."/>
            <person name="Van Der Lee T."/>
        </authorList>
    </citation>
    <scope>NUCLEOTIDE SEQUENCE [LARGE SCALE GENOMIC DNA]</scope>
    <source>
        <strain evidence="1 2">2516</strain>
    </source>
</reference>
<evidence type="ECO:0000313" key="2">
    <source>
        <dbReference type="Proteomes" id="UP000091967"/>
    </source>
</evidence>
<dbReference type="AlphaFoldDB" id="A0A1B8AQR7"/>
<accession>A0A1B8AQR7</accession>
<dbReference type="EMBL" id="LYXU01000003">
    <property type="protein sequence ID" value="OBS22875.1"/>
    <property type="molecule type" value="Genomic_DNA"/>
</dbReference>
<comment type="caution">
    <text evidence="1">The sequence shown here is derived from an EMBL/GenBank/DDBJ whole genome shotgun (WGS) entry which is preliminary data.</text>
</comment>